<evidence type="ECO:0000256" key="4">
    <source>
        <dbReference type="ARBA" id="ARBA00023163"/>
    </source>
</evidence>
<evidence type="ECO:0000313" key="6">
    <source>
        <dbReference type="EMBL" id="MDE4908519.1"/>
    </source>
</evidence>
<dbReference type="NCBIfam" id="NF001593">
    <property type="entry name" value="PRK00394.1-2"/>
    <property type="match status" value="1"/>
</dbReference>
<protein>
    <recommendedName>
        <fullName evidence="5">TATA-box-binding protein</fullName>
    </recommendedName>
    <alternativeName>
        <fullName evidence="5">Box A-binding protein</fullName>
        <shortName evidence="5">BAP</shortName>
    </alternativeName>
    <alternativeName>
        <fullName evidence="5">TATA sequence-binding protein</fullName>
        <shortName evidence="5">TBP</shortName>
    </alternativeName>
    <alternativeName>
        <fullName evidence="5">TATA-box factor</fullName>
    </alternativeName>
</protein>
<organism evidence="6 7">
    <name type="scientific">Methanogenium marinum</name>
    <dbReference type="NCBI Taxonomy" id="348610"/>
    <lineage>
        <taxon>Archaea</taxon>
        <taxon>Methanobacteriati</taxon>
        <taxon>Methanobacteriota</taxon>
        <taxon>Stenosarchaea group</taxon>
        <taxon>Methanomicrobia</taxon>
        <taxon>Methanomicrobiales</taxon>
        <taxon>Methanomicrobiaceae</taxon>
        <taxon>Methanogenium</taxon>
    </lineage>
</organism>
<comment type="similarity">
    <text evidence="1 5">Belongs to the TBP family.</text>
</comment>
<reference evidence="6" key="1">
    <citation type="submission" date="2022-01" db="EMBL/GenBank/DDBJ databases">
        <title>Draft genome of Methanogenium marinum DSM 15558.</title>
        <authorList>
            <person name="Chen S.-C."/>
            <person name="You Y.-T."/>
        </authorList>
    </citation>
    <scope>NUCLEOTIDE SEQUENCE</scope>
    <source>
        <strain evidence="6">DSM 15558</strain>
    </source>
</reference>
<evidence type="ECO:0000256" key="3">
    <source>
        <dbReference type="ARBA" id="ARBA00023125"/>
    </source>
</evidence>
<dbReference type="RefSeq" id="WP_274925737.1">
    <property type="nucleotide sequence ID" value="NZ_JAKELO010000002.1"/>
</dbReference>
<sequence>MDGKSIYTSLKIENIVASGSVAEAMDIEYLSNVLDGCVLNKKKFPGAIYHMKKPEIALLLFSSGKIVMTGISNKEEFKEGLTTIISQLNKCGVKTIESPNVVISNMVCSYDSGTFINLNKVMLTLSHESVEYEPEQFPGLVYRMTDPKVVALLFSSGKYILTGAKNLDDVKLSIDYLTSKLGQI</sequence>
<dbReference type="GO" id="GO:0003700">
    <property type="term" value="F:DNA-binding transcription factor activity"/>
    <property type="evidence" value="ECO:0007669"/>
    <property type="project" value="UniProtKB-UniRule"/>
</dbReference>
<keyword evidence="3 5" id="KW-0238">DNA-binding</keyword>
<dbReference type="GO" id="GO:0006352">
    <property type="term" value="P:DNA-templated transcription initiation"/>
    <property type="evidence" value="ECO:0007669"/>
    <property type="project" value="InterPro"/>
</dbReference>
<dbReference type="PANTHER" id="PTHR10126">
    <property type="entry name" value="TATA-BOX BINDING PROTEIN"/>
    <property type="match status" value="1"/>
</dbReference>
<proteinExistence type="inferred from homology"/>
<dbReference type="InterPro" id="IPR000814">
    <property type="entry name" value="TBP"/>
</dbReference>
<dbReference type="PRINTS" id="PR00686">
    <property type="entry name" value="TIFACTORIID"/>
</dbReference>
<dbReference type="HAMAP" id="MF_00408">
    <property type="entry name" value="TATA_bind_prot_arch"/>
    <property type="match status" value="1"/>
</dbReference>
<keyword evidence="5" id="KW-0805">Transcription regulation</keyword>
<evidence type="ECO:0000313" key="7">
    <source>
        <dbReference type="Proteomes" id="UP001143747"/>
    </source>
</evidence>
<comment type="function">
    <text evidence="5">General factor that plays a role in the activation of archaeal genes transcribed by RNA polymerase. Binds specifically to the TATA box promoter element which lies close to the position of transcription initiation.</text>
</comment>
<evidence type="ECO:0000256" key="2">
    <source>
        <dbReference type="ARBA" id="ARBA00022737"/>
    </source>
</evidence>
<keyword evidence="2 5" id="KW-0677">Repeat</keyword>
<dbReference type="AlphaFoldDB" id="A0A9Q4KTU5"/>
<dbReference type="Proteomes" id="UP001143747">
    <property type="component" value="Unassembled WGS sequence"/>
</dbReference>
<comment type="caution">
    <text evidence="5">Lacks conserved residue(s) required for the propagation of feature annotation.</text>
</comment>
<dbReference type="Gene3D" id="3.30.310.10">
    <property type="entry name" value="TATA-Binding Protein"/>
    <property type="match status" value="2"/>
</dbReference>
<keyword evidence="7" id="KW-1185">Reference proteome</keyword>
<evidence type="ECO:0000256" key="5">
    <source>
        <dbReference type="HAMAP-Rule" id="MF_00408"/>
    </source>
</evidence>
<dbReference type="SUPFAM" id="SSF55945">
    <property type="entry name" value="TATA-box binding protein-like"/>
    <property type="match status" value="2"/>
</dbReference>
<dbReference type="GO" id="GO:0003677">
    <property type="term" value="F:DNA binding"/>
    <property type="evidence" value="ECO:0007669"/>
    <property type="project" value="UniProtKB-KW"/>
</dbReference>
<dbReference type="InterPro" id="IPR012295">
    <property type="entry name" value="TBP_dom_sf"/>
</dbReference>
<feature type="repeat" description="1" evidence="5">
    <location>
        <begin position="12"/>
        <end position="88"/>
    </location>
</feature>
<dbReference type="EMBL" id="JAKELO010000002">
    <property type="protein sequence ID" value="MDE4908519.1"/>
    <property type="molecule type" value="Genomic_DNA"/>
</dbReference>
<gene>
    <name evidence="5" type="primary">tbp</name>
    <name evidence="6" type="ORF">L0665_07855</name>
</gene>
<comment type="caution">
    <text evidence="6">The sequence shown here is derived from an EMBL/GenBank/DDBJ whole genome shotgun (WGS) entry which is preliminary data.</text>
</comment>
<evidence type="ECO:0000256" key="1">
    <source>
        <dbReference type="ARBA" id="ARBA00005560"/>
    </source>
</evidence>
<name>A0A9Q4KTU5_9EURY</name>
<accession>A0A9Q4KTU5</accession>
<keyword evidence="4 5" id="KW-0804">Transcription</keyword>
<dbReference type="Pfam" id="PF00352">
    <property type="entry name" value="TBP"/>
    <property type="match status" value="2"/>
</dbReference>